<dbReference type="Pfam" id="PF08545">
    <property type="entry name" value="ACP_syn_III"/>
    <property type="match status" value="1"/>
</dbReference>
<evidence type="ECO:0000313" key="6">
    <source>
        <dbReference type="Proteomes" id="UP000216113"/>
    </source>
</evidence>
<feature type="domain" description="Beta-ketoacyl-[acyl-carrier-protein] synthase III C-terminal" evidence="3">
    <location>
        <begin position="254"/>
        <end position="338"/>
    </location>
</feature>
<gene>
    <name evidence="5" type="ORF">CJF43_04450</name>
</gene>
<dbReference type="CDD" id="cd00830">
    <property type="entry name" value="KAS_III"/>
    <property type="match status" value="1"/>
</dbReference>
<feature type="domain" description="Beta-ketoacyl-[acyl-carrier-protein] synthase III N-terminal" evidence="4">
    <location>
        <begin position="110"/>
        <end position="188"/>
    </location>
</feature>
<keyword evidence="1" id="KW-0808">Transferase</keyword>
<sequence length="338" mass="36510">MNQSAKITAIEYVLPAQTLSNEDLARDHPEWNVDKIFGKTGINKRQVVGVDECASDLAFQACEKLIHAVNIERSDIDFIILCTQSPDYFLPATACILQDRLGLSTHCGAFDFNQGCSGFIYGLGLAKGLIETGQAKNVLLVTADTYSKYIHPADKSVRTLFGDAAAATLIQAVAGGPFIDRFRYGTDGAGAKNLIVPIGGARNPSALNPAPELYTDDSGNVRTDANLYMNGAAIFEFSMTRIPELLGSIFDDAFTVDDVDLFAFHQANKFMLDSLRRRIKLPAEKFICEFEHCGNTVSSSIPVALKESLSKGVLSAGKTVVGVGFGVGYSWAGCVIQW</sequence>
<dbReference type="NCBIfam" id="NF006829">
    <property type="entry name" value="PRK09352.1"/>
    <property type="match status" value="1"/>
</dbReference>
<dbReference type="RefSeq" id="WP_095028138.1">
    <property type="nucleotide sequence ID" value="NZ_NQKL01000003.1"/>
</dbReference>
<dbReference type="InterPro" id="IPR013747">
    <property type="entry name" value="ACP_syn_III_C"/>
</dbReference>
<dbReference type="Gene3D" id="3.40.47.10">
    <property type="match status" value="1"/>
</dbReference>
<evidence type="ECO:0000256" key="2">
    <source>
        <dbReference type="ARBA" id="ARBA00023315"/>
    </source>
</evidence>
<dbReference type="PANTHER" id="PTHR34069:SF2">
    <property type="entry name" value="BETA-KETOACYL-[ACYL-CARRIER-PROTEIN] SYNTHASE III"/>
    <property type="match status" value="1"/>
</dbReference>
<evidence type="ECO:0000313" key="5">
    <source>
        <dbReference type="EMBL" id="OZY42847.1"/>
    </source>
</evidence>
<evidence type="ECO:0000259" key="4">
    <source>
        <dbReference type="Pfam" id="PF08545"/>
    </source>
</evidence>
<dbReference type="SUPFAM" id="SSF53901">
    <property type="entry name" value="Thiolase-like"/>
    <property type="match status" value="1"/>
</dbReference>
<dbReference type="Pfam" id="PF08541">
    <property type="entry name" value="ACP_syn_III_C"/>
    <property type="match status" value="1"/>
</dbReference>
<dbReference type="Proteomes" id="UP000216113">
    <property type="component" value="Unassembled WGS sequence"/>
</dbReference>
<dbReference type="PANTHER" id="PTHR34069">
    <property type="entry name" value="3-OXOACYL-[ACYL-CARRIER-PROTEIN] SYNTHASE 3"/>
    <property type="match status" value="1"/>
</dbReference>
<evidence type="ECO:0000259" key="3">
    <source>
        <dbReference type="Pfam" id="PF08541"/>
    </source>
</evidence>
<evidence type="ECO:0000256" key="1">
    <source>
        <dbReference type="ARBA" id="ARBA00022679"/>
    </source>
</evidence>
<dbReference type="GO" id="GO:0006633">
    <property type="term" value="P:fatty acid biosynthetic process"/>
    <property type="evidence" value="ECO:0007669"/>
    <property type="project" value="InterPro"/>
</dbReference>
<organism evidence="5 6">
    <name type="scientific">Pseudomonas fragi</name>
    <dbReference type="NCBI Taxonomy" id="296"/>
    <lineage>
        <taxon>Bacteria</taxon>
        <taxon>Pseudomonadati</taxon>
        <taxon>Pseudomonadota</taxon>
        <taxon>Gammaproteobacteria</taxon>
        <taxon>Pseudomonadales</taxon>
        <taxon>Pseudomonadaceae</taxon>
        <taxon>Pseudomonas</taxon>
    </lineage>
</organism>
<dbReference type="GO" id="GO:0044550">
    <property type="term" value="P:secondary metabolite biosynthetic process"/>
    <property type="evidence" value="ECO:0007669"/>
    <property type="project" value="TreeGrafter"/>
</dbReference>
<dbReference type="GO" id="GO:0004315">
    <property type="term" value="F:3-oxoacyl-[acyl-carrier-protein] synthase activity"/>
    <property type="evidence" value="ECO:0007669"/>
    <property type="project" value="InterPro"/>
</dbReference>
<dbReference type="AlphaFoldDB" id="A0A266LZN3"/>
<dbReference type="InterPro" id="IPR016039">
    <property type="entry name" value="Thiolase-like"/>
</dbReference>
<name>A0A266LZN3_PSEFR</name>
<proteinExistence type="predicted"/>
<protein>
    <submittedName>
        <fullName evidence="5">3-oxoacyl-ACP synthase</fullName>
    </submittedName>
</protein>
<keyword evidence="2" id="KW-0012">Acyltransferase</keyword>
<reference evidence="5 6" key="1">
    <citation type="submission" date="2017-08" db="EMBL/GenBank/DDBJ databases">
        <title>Genomic and metabolic characterisation of spoilage-associated Pseudomonas species.</title>
        <authorList>
            <person name="Stanborough T."/>
            <person name="Fegan N."/>
            <person name="Powell S.M."/>
            <person name="Singh T."/>
            <person name="Tamplin M.L."/>
            <person name="Chandry P.S."/>
        </authorList>
    </citation>
    <scope>NUCLEOTIDE SEQUENCE [LARGE SCALE GENOMIC DNA]</scope>
    <source>
        <strain evidence="5 6">F1820</strain>
    </source>
</reference>
<accession>A0A266LZN3</accession>
<dbReference type="InterPro" id="IPR013751">
    <property type="entry name" value="ACP_syn_III_N"/>
</dbReference>
<dbReference type="EMBL" id="NQKL01000003">
    <property type="protein sequence ID" value="OZY42847.1"/>
    <property type="molecule type" value="Genomic_DNA"/>
</dbReference>
<comment type="caution">
    <text evidence="5">The sequence shown here is derived from an EMBL/GenBank/DDBJ whole genome shotgun (WGS) entry which is preliminary data.</text>
</comment>